<dbReference type="InterPro" id="IPR036890">
    <property type="entry name" value="HATPase_C_sf"/>
</dbReference>
<keyword evidence="3 6" id="KW-0597">Phosphoprotein</keyword>
<evidence type="ECO:0000256" key="2">
    <source>
        <dbReference type="ARBA" id="ARBA00012438"/>
    </source>
</evidence>
<dbReference type="SMART" id="SM00448">
    <property type="entry name" value="REC"/>
    <property type="match status" value="1"/>
</dbReference>
<protein>
    <recommendedName>
        <fullName evidence="2">histidine kinase</fullName>
        <ecNumber evidence="2">2.7.13.3</ecNumber>
    </recommendedName>
</protein>
<keyword evidence="10" id="KW-1185">Reference proteome</keyword>
<dbReference type="GO" id="GO:0000155">
    <property type="term" value="F:phosphorelay sensor kinase activity"/>
    <property type="evidence" value="ECO:0007669"/>
    <property type="project" value="InterPro"/>
</dbReference>
<dbReference type="InterPro" id="IPR004358">
    <property type="entry name" value="Sig_transdc_His_kin-like_C"/>
</dbReference>
<keyword evidence="4" id="KW-0808">Transferase</keyword>
<dbReference type="InterPro" id="IPR011006">
    <property type="entry name" value="CheY-like_superfamily"/>
</dbReference>
<evidence type="ECO:0000256" key="4">
    <source>
        <dbReference type="ARBA" id="ARBA00022777"/>
    </source>
</evidence>
<evidence type="ECO:0000256" key="1">
    <source>
        <dbReference type="ARBA" id="ARBA00000085"/>
    </source>
</evidence>
<keyword evidence="4" id="KW-0418">Kinase</keyword>
<dbReference type="EC" id="2.7.13.3" evidence="2"/>
<dbReference type="AlphaFoldDB" id="A0A928W027"/>
<dbReference type="Pfam" id="PF02518">
    <property type="entry name" value="HATPase_c"/>
    <property type="match status" value="1"/>
</dbReference>
<dbReference type="SUPFAM" id="SSF55874">
    <property type="entry name" value="ATPase domain of HSP90 chaperone/DNA topoisomerase II/histidine kinase"/>
    <property type="match status" value="1"/>
</dbReference>
<dbReference type="EMBL" id="JADEXN010000279">
    <property type="protein sequence ID" value="MBE9042002.1"/>
    <property type="molecule type" value="Genomic_DNA"/>
</dbReference>
<comment type="catalytic activity">
    <reaction evidence="1">
        <text>ATP + protein L-histidine = ADP + protein N-phospho-L-histidine.</text>
        <dbReference type="EC" id="2.7.13.3"/>
    </reaction>
</comment>
<evidence type="ECO:0000259" key="8">
    <source>
        <dbReference type="PROSITE" id="PS50110"/>
    </source>
</evidence>
<evidence type="ECO:0000256" key="3">
    <source>
        <dbReference type="ARBA" id="ARBA00022553"/>
    </source>
</evidence>
<dbReference type="PANTHER" id="PTHR43065">
    <property type="entry name" value="SENSOR HISTIDINE KINASE"/>
    <property type="match status" value="1"/>
</dbReference>
<dbReference type="CDD" id="cd00082">
    <property type="entry name" value="HisKA"/>
    <property type="match status" value="1"/>
</dbReference>
<dbReference type="InterPro" id="IPR003661">
    <property type="entry name" value="HisK_dim/P_dom"/>
</dbReference>
<evidence type="ECO:0000256" key="6">
    <source>
        <dbReference type="PROSITE-ProRule" id="PRU00169"/>
    </source>
</evidence>
<evidence type="ECO:0000256" key="5">
    <source>
        <dbReference type="ARBA" id="ARBA00023012"/>
    </source>
</evidence>
<keyword evidence="5" id="KW-0902">Two-component regulatory system</keyword>
<organism evidence="9 10">
    <name type="scientific">Zarconia navalis LEGE 11467</name>
    <dbReference type="NCBI Taxonomy" id="1828826"/>
    <lineage>
        <taxon>Bacteria</taxon>
        <taxon>Bacillati</taxon>
        <taxon>Cyanobacteriota</taxon>
        <taxon>Cyanophyceae</taxon>
        <taxon>Oscillatoriophycideae</taxon>
        <taxon>Oscillatoriales</taxon>
        <taxon>Oscillatoriales incertae sedis</taxon>
        <taxon>Zarconia</taxon>
        <taxon>Zarconia navalis</taxon>
    </lineage>
</organism>
<dbReference type="Proteomes" id="UP000621799">
    <property type="component" value="Unassembled WGS sequence"/>
</dbReference>
<dbReference type="Gene3D" id="1.10.287.130">
    <property type="match status" value="1"/>
</dbReference>
<evidence type="ECO:0000259" key="7">
    <source>
        <dbReference type="PROSITE" id="PS50109"/>
    </source>
</evidence>
<accession>A0A928W027</accession>
<evidence type="ECO:0000313" key="10">
    <source>
        <dbReference type="Proteomes" id="UP000621799"/>
    </source>
</evidence>
<dbReference type="Gene3D" id="3.40.50.2300">
    <property type="match status" value="1"/>
</dbReference>
<feature type="domain" description="Histidine kinase" evidence="7">
    <location>
        <begin position="187"/>
        <end position="454"/>
    </location>
</feature>
<name>A0A928W027_9CYAN</name>
<dbReference type="PANTHER" id="PTHR43065:SF50">
    <property type="entry name" value="HISTIDINE KINASE"/>
    <property type="match status" value="1"/>
</dbReference>
<dbReference type="InterPro" id="IPR001789">
    <property type="entry name" value="Sig_transdc_resp-reg_receiver"/>
</dbReference>
<comment type="caution">
    <text evidence="9">The sequence shown here is derived from an EMBL/GenBank/DDBJ whole genome shotgun (WGS) entry which is preliminary data.</text>
</comment>
<feature type="modified residue" description="4-aspartylphosphate" evidence="6">
    <location>
        <position position="57"/>
    </location>
</feature>
<dbReference type="CDD" id="cd19920">
    <property type="entry name" value="REC_PA4781-like"/>
    <property type="match status" value="1"/>
</dbReference>
<dbReference type="InterPro" id="IPR005467">
    <property type="entry name" value="His_kinase_dom"/>
</dbReference>
<dbReference type="PRINTS" id="PR00344">
    <property type="entry name" value="BCTRLSENSOR"/>
</dbReference>
<dbReference type="InterPro" id="IPR036097">
    <property type="entry name" value="HisK_dim/P_sf"/>
</dbReference>
<dbReference type="RefSeq" id="WP_264322185.1">
    <property type="nucleotide sequence ID" value="NZ_JADEXN010000279.1"/>
</dbReference>
<sequence>METAKKGLVLIVDDNPINTRLLFKFLTKAGLTVSSASDGFSAIEQVNTSPPDLILLDVMMPGIDGFQTCQRLKASPQTREIPVIFMTALTDTAHKVKAFELGAVDYISKPFQKEEILARINIHLEMRILNRKMAAQNLLLQQSQKDLEQRVEERTSELLQTVEHLQKTQMQLIQSEKMSSLGQLVAGVAHEINNPVNFICGNLVHAGQYIHNLLDLLHLYQHQFAEIPLEIQDKADEIDLDFVQEDLPKLFCSMQVGTDRIRNIVRSLRMFSRLDEAEQKLADLHEGLESTLIILGSRLKAQPNRAAIEVIRDYDDLPLVECYPGQINQVFINILSNAIDALEESVSAWSQRDDYLPTIWIRTKLKRDFPQNDRGEEPTGDVLAIEIADNGLGIPEEIQKCIFDPFFTTKPVGKGTGLGMSISYSIVVEQHQGKLICNSVPGKGTEFIIEIPIV</sequence>
<dbReference type="Gene3D" id="3.30.565.10">
    <property type="entry name" value="Histidine kinase-like ATPase, C-terminal domain"/>
    <property type="match status" value="1"/>
</dbReference>
<dbReference type="SUPFAM" id="SSF52172">
    <property type="entry name" value="CheY-like"/>
    <property type="match status" value="1"/>
</dbReference>
<dbReference type="PROSITE" id="PS50110">
    <property type="entry name" value="RESPONSE_REGULATORY"/>
    <property type="match status" value="1"/>
</dbReference>
<dbReference type="SUPFAM" id="SSF47384">
    <property type="entry name" value="Homodimeric domain of signal transducing histidine kinase"/>
    <property type="match status" value="1"/>
</dbReference>
<dbReference type="SMART" id="SM00387">
    <property type="entry name" value="HATPase_c"/>
    <property type="match status" value="1"/>
</dbReference>
<dbReference type="InterPro" id="IPR003594">
    <property type="entry name" value="HATPase_dom"/>
</dbReference>
<reference evidence="9" key="1">
    <citation type="submission" date="2020-10" db="EMBL/GenBank/DDBJ databases">
        <authorList>
            <person name="Castelo-Branco R."/>
            <person name="Eusebio N."/>
            <person name="Adriana R."/>
            <person name="Vieira A."/>
            <person name="Brugerolle De Fraissinette N."/>
            <person name="Rezende De Castro R."/>
            <person name="Schneider M.P."/>
            <person name="Vasconcelos V."/>
            <person name="Leao P.N."/>
        </authorList>
    </citation>
    <scope>NUCLEOTIDE SEQUENCE</scope>
    <source>
        <strain evidence="9">LEGE 11467</strain>
    </source>
</reference>
<proteinExistence type="predicted"/>
<gene>
    <name evidence="9" type="ORF">IQ235_14565</name>
</gene>
<evidence type="ECO:0000313" key="9">
    <source>
        <dbReference type="EMBL" id="MBE9042002.1"/>
    </source>
</evidence>
<feature type="domain" description="Response regulatory" evidence="8">
    <location>
        <begin position="8"/>
        <end position="124"/>
    </location>
</feature>
<dbReference type="PROSITE" id="PS50109">
    <property type="entry name" value="HIS_KIN"/>
    <property type="match status" value="1"/>
</dbReference>
<dbReference type="Pfam" id="PF00072">
    <property type="entry name" value="Response_reg"/>
    <property type="match status" value="1"/>
</dbReference>